<gene>
    <name evidence="5" type="ORF">NTE_03482</name>
</gene>
<feature type="transmembrane region" description="Helical" evidence="3">
    <location>
        <begin position="72"/>
        <end position="91"/>
    </location>
</feature>
<evidence type="ECO:0000313" key="6">
    <source>
        <dbReference type="Proteomes" id="UP000028194"/>
    </source>
</evidence>
<dbReference type="RefSeq" id="WP_226987062.1">
    <property type="nucleotide sequence ID" value="NZ_CP007174.1"/>
</dbReference>
<accession>A0A075MW83</accession>
<dbReference type="InterPro" id="IPR036013">
    <property type="entry name" value="Band_7/SPFH_dom_sf"/>
</dbReference>
<keyword evidence="3" id="KW-0812">Transmembrane</keyword>
<feature type="coiled-coil region" evidence="1">
    <location>
        <begin position="250"/>
        <end position="277"/>
    </location>
</feature>
<dbReference type="STRING" id="1459636.NTE_03482"/>
<reference evidence="5 6" key="1">
    <citation type="journal article" date="2014" name="PLoS ONE">
        <title>Genome Sequence of Candidatus Nitrososphaera evergladensis from Group I.1b Enriched from Everglades Soil Reveals Novel Genomic Features of the Ammonia-Oxidizing Archaea.</title>
        <authorList>
            <person name="Zhalnina K.V."/>
            <person name="Dias R."/>
            <person name="Leonard M.T."/>
            <person name="Dorr de Quadros P."/>
            <person name="Camargo F.A."/>
            <person name="Drew J.C."/>
            <person name="Farmerie W.G."/>
            <person name="Daroub S.H."/>
            <person name="Triplett E.W."/>
        </authorList>
    </citation>
    <scope>NUCLEOTIDE SEQUENCE [LARGE SCALE GENOMIC DNA]</scope>
    <source>
        <strain evidence="5 6">SR1</strain>
    </source>
</reference>
<keyword evidence="3" id="KW-1133">Transmembrane helix</keyword>
<keyword evidence="1" id="KW-0175">Coiled coil</keyword>
<dbReference type="InterPro" id="IPR000163">
    <property type="entry name" value="Prohibitin"/>
</dbReference>
<dbReference type="EMBL" id="CP007174">
    <property type="protein sequence ID" value="AIF85510.1"/>
    <property type="molecule type" value="Genomic_DNA"/>
</dbReference>
<keyword evidence="3" id="KW-0472">Membrane</keyword>
<dbReference type="SUPFAM" id="SSF117892">
    <property type="entry name" value="Band 7/SPFH domain"/>
    <property type="match status" value="1"/>
</dbReference>
<dbReference type="eggNOG" id="arCOG01915">
    <property type="taxonomic scope" value="Archaea"/>
</dbReference>
<evidence type="ECO:0000259" key="4">
    <source>
        <dbReference type="SMART" id="SM00244"/>
    </source>
</evidence>
<dbReference type="Proteomes" id="UP000028194">
    <property type="component" value="Chromosome"/>
</dbReference>
<evidence type="ECO:0000313" key="5">
    <source>
        <dbReference type="EMBL" id="AIF85510.1"/>
    </source>
</evidence>
<feature type="domain" description="Band 7" evidence="4">
    <location>
        <begin position="89"/>
        <end position="251"/>
    </location>
</feature>
<keyword evidence="6" id="KW-1185">Reference proteome</keyword>
<name>A0A075MW83_9ARCH</name>
<dbReference type="PANTHER" id="PTHR23222:SF0">
    <property type="entry name" value="PROHIBITIN 1"/>
    <property type="match status" value="1"/>
</dbReference>
<feature type="region of interest" description="Disordered" evidence="2">
    <location>
        <begin position="39"/>
        <end position="58"/>
    </location>
</feature>
<protein>
    <submittedName>
        <fullName evidence="5">SPFH domain, Band 7 family protein</fullName>
    </submittedName>
</protein>
<evidence type="ECO:0000256" key="1">
    <source>
        <dbReference type="SAM" id="Coils"/>
    </source>
</evidence>
<organism evidence="5 6">
    <name type="scientific">Candidatus Nitrososphaera evergladensis SR1</name>
    <dbReference type="NCBI Taxonomy" id="1459636"/>
    <lineage>
        <taxon>Archaea</taxon>
        <taxon>Nitrososphaerota</taxon>
        <taxon>Nitrososphaeria</taxon>
        <taxon>Nitrososphaerales</taxon>
        <taxon>Nitrososphaeraceae</taxon>
        <taxon>Nitrososphaera</taxon>
    </lineage>
</organism>
<dbReference type="HOGENOM" id="CLU_047969_1_2_2"/>
<dbReference type="GeneID" id="41599111"/>
<dbReference type="InterPro" id="IPR001107">
    <property type="entry name" value="Band_7"/>
</dbReference>
<dbReference type="Pfam" id="PF01145">
    <property type="entry name" value="Band_7"/>
    <property type="match status" value="1"/>
</dbReference>
<dbReference type="AlphaFoldDB" id="A0A075MW83"/>
<dbReference type="KEGG" id="nev:NTE_03482"/>
<dbReference type="PRINTS" id="PR00679">
    <property type="entry name" value="PROHIBITIN"/>
</dbReference>
<evidence type="ECO:0000256" key="2">
    <source>
        <dbReference type="SAM" id="MobiDB-lite"/>
    </source>
</evidence>
<dbReference type="SMART" id="SM00244">
    <property type="entry name" value="PHB"/>
    <property type="match status" value="1"/>
</dbReference>
<dbReference type="CDD" id="cd03401">
    <property type="entry name" value="SPFH_prohibitin"/>
    <property type="match status" value="1"/>
</dbReference>
<dbReference type="GO" id="GO:0016020">
    <property type="term" value="C:membrane"/>
    <property type="evidence" value="ECO:0007669"/>
    <property type="project" value="InterPro"/>
</dbReference>
<dbReference type="Gene3D" id="3.30.479.30">
    <property type="entry name" value="Band 7 domain"/>
    <property type="match status" value="1"/>
</dbReference>
<sequence length="365" mass="40204">MVEAGTIVAIAIIVIVFGIGGFFAFRRIQRARLLKGRYGGSRTRRTTPDGEPLEDPRSYTAGSSAFRRLPKMIILVVIGLVVLTTMLASSIKLVEAGNRGVLLQFGAVDTNVSLPEGLHIVTPFRDNVLQMDVRTQKTSEVAASASKDLQDVRTEVALNYHLNPDSAQIVYQQLGFGYAERVISPAIQESVKQVTARFNAEELITKRETVKTEIEEQIKQRLAKYNIIVEIISITEFKFSEQFTKAVESKVEAEQRALQASNELRRIQIEAQQAEAKAIGEQKANIAHAEGVRQSNVLQAEGEAQAIQIIDQRLRESPSYLEWLKTQRWDGKLPFVVGGGDGGATPFIQIPTGGEGAGQNATRTQ</sequence>
<evidence type="ECO:0000256" key="3">
    <source>
        <dbReference type="SAM" id="Phobius"/>
    </source>
</evidence>
<feature type="transmembrane region" description="Helical" evidence="3">
    <location>
        <begin position="6"/>
        <end position="25"/>
    </location>
</feature>
<proteinExistence type="predicted"/>
<dbReference type="PANTHER" id="PTHR23222">
    <property type="entry name" value="PROHIBITIN"/>
    <property type="match status" value="1"/>
</dbReference>